<evidence type="ECO:0000256" key="1">
    <source>
        <dbReference type="SAM" id="Phobius"/>
    </source>
</evidence>
<keyword evidence="4" id="KW-1185">Reference proteome</keyword>
<accession>D6Z2B8</accession>
<feature type="transmembrane region" description="Helical" evidence="1">
    <location>
        <begin position="209"/>
        <end position="226"/>
    </location>
</feature>
<keyword evidence="1" id="KW-0472">Membrane</keyword>
<dbReference type="EMBL" id="CP001940">
    <property type="protein sequence ID" value="ADH85693.1"/>
    <property type="molecule type" value="Genomic_DNA"/>
</dbReference>
<dbReference type="Proteomes" id="UP000001508">
    <property type="component" value="Chromosome"/>
</dbReference>
<dbReference type="eggNOG" id="ENOG5033MK8">
    <property type="taxonomic scope" value="Bacteria"/>
</dbReference>
<evidence type="ECO:0000313" key="3">
    <source>
        <dbReference type="EMBL" id="ADH85693.1"/>
    </source>
</evidence>
<gene>
    <name evidence="3" type="ordered locus">DaAHT2_0990</name>
</gene>
<dbReference type="AlphaFoldDB" id="D6Z2B8"/>
<proteinExistence type="predicted"/>
<feature type="signal peptide" evidence="2">
    <location>
        <begin position="1"/>
        <end position="26"/>
    </location>
</feature>
<evidence type="ECO:0008006" key="5">
    <source>
        <dbReference type="Google" id="ProtNLM"/>
    </source>
</evidence>
<reference evidence="4" key="1">
    <citation type="submission" date="2010-02" db="EMBL/GenBank/DDBJ databases">
        <title>Complete sequence of Desulfurivibrio alkaliphilus AHT2.</title>
        <authorList>
            <consortium name="US DOE Joint Genome Institute"/>
            <person name="Pitluck S."/>
            <person name="Chertkov O."/>
            <person name="Detter J.C."/>
            <person name="Han C."/>
            <person name="Tapia R."/>
            <person name="Larimer F."/>
            <person name="Land M."/>
            <person name="Hauser L."/>
            <person name="Kyrpides N."/>
            <person name="Mikhailova N."/>
            <person name="Sorokin D.Y."/>
            <person name="Muyzer G."/>
            <person name="Woyke T."/>
        </authorList>
    </citation>
    <scope>NUCLEOTIDE SEQUENCE [LARGE SCALE GENOMIC DNA]</scope>
    <source>
        <strain evidence="4">DSM 19089 / UNIQEM U267 / AHT2</strain>
    </source>
</reference>
<protein>
    <recommendedName>
        <fullName evidence="5">PEP-CTERM protein-sorting domain-containing protein</fullName>
    </recommendedName>
</protein>
<evidence type="ECO:0000256" key="2">
    <source>
        <dbReference type="SAM" id="SignalP"/>
    </source>
</evidence>
<dbReference type="KEGG" id="dak:DaAHT2_0990"/>
<sequence length="230" mass="24493">MKGGTKLLGAVAVAGMAVFLAVPAQAADQYIFGFSDYNVNNKLILDGGTVQLGMYDQGWYFENGTHDTWNQNYIVGHCETCSLSGEFRNWFAFDIANLTSPVSSLDLYLYSYDVTLTSGNYYLNDYTGSITDLMAGTGGVAAFNDLGSGTNFGFNFYQSTESNTYQTISLNSAAVADLNAAILGSAGFWALGGSFLAGDTPVPPQPVPHPAPIALLAIGLAGVGLIRRWR</sequence>
<evidence type="ECO:0000313" key="4">
    <source>
        <dbReference type="Proteomes" id="UP000001508"/>
    </source>
</evidence>
<organism evidence="3 4">
    <name type="scientific">Desulfurivibrio alkaliphilus (strain DSM 19089 / UNIQEM U267 / AHT2)</name>
    <dbReference type="NCBI Taxonomy" id="589865"/>
    <lineage>
        <taxon>Bacteria</taxon>
        <taxon>Pseudomonadati</taxon>
        <taxon>Thermodesulfobacteriota</taxon>
        <taxon>Desulfobulbia</taxon>
        <taxon>Desulfobulbales</taxon>
        <taxon>Desulfobulbaceae</taxon>
        <taxon>Desulfurivibrio</taxon>
    </lineage>
</organism>
<keyword evidence="1" id="KW-0812">Transmembrane</keyword>
<name>D6Z2B8_DESAT</name>
<feature type="chain" id="PRO_5003091302" description="PEP-CTERM protein-sorting domain-containing protein" evidence="2">
    <location>
        <begin position="27"/>
        <end position="230"/>
    </location>
</feature>
<dbReference type="HOGENOM" id="CLU_1203227_0_0_7"/>
<keyword evidence="1" id="KW-1133">Transmembrane helix</keyword>
<dbReference type="RefSeq" id="WP_013163223.1">
    <property type="nucleotide sequence ID" value="NC_014216.1"/>
</dbReference>
<dbReference type="InParanoid" id="D6Z2B8"/>
<keyword evidence="2" id="KW-0732">Signal</keyword>
<dbReference type="OrthoDB" id="484098at2"/>